<name>A0ABT5K1A3_9BURK</name>
<dbReference type="Gene3D" id="3.40.50.300">
    <property type="entry name" value="P-loop containing nucleotide triphosphate hydrolases"/>
    <property type="match status" value="2"/>
</dbReference>
<dbReference type="SUPFAM" id="SSF52540">
    <property type="entry name" value="P-loop containing nucleoside triphosphate hydrolases"/>
    <property type="match status" value="1"/>
</dbReference>
<feature type="coiled-coil region" evidence="1">
    <location>
        <begin position="562"/>
        <end position="596"/>
    </location>
</feature>
<feature type="region of interest" description="Disordered" evidence="2">
    <location>
        <begin position="388"/>
        <end position="420"/>
    </location>
</feature>
<evidence type="ECO:0000256" key="2">
    <source>
        <dbReference type="SAM" id="MobiDB-lite"/>
    </source>
</evidence>
<dbReference type="Proteomes" id="UP001221208">
    <property type="component" value="Unassembled WGS sequence"/>
</dbReference>
<evidence type="ECO:0000256" key="1">
    <source>
        <dbReference type="SAM" id="Coils"/>
    </source>
</evidence>
<feature type="compositionally biased region" description="Basic and acidic residues" evidence="2">
    <location>
        <begin position="388"/>
        <end position="405"/>
    </location>
</feature>
<dbReference type="PANTHER" id="PTHR32114">
    <property type="entry name" value="ABC TRANSPORTER ABCH.3"/>
    <property type="match status" value="1"/>
</dbReference>
<evidence type="ECO:0000259" key="3">
    <source>
        <dbReference type="Pfam" id="PF13476"/>
    </source>
</evidence>
<dbReference type="InterPro" id="IPR038729">
    <property type="entry name" value="Rad50/SbcC_AAA"/>
</dbReference>
<gene>
    <name evidence="4" type="ORF">OIK44_12900</name>
</gene>
<dbReference type="InterPro" id="IPR027417">
    <property type="entry name" value="P-loop_NTPase"/>
</dbReference>
<dbReference type="PANTHER" id="PTHR32114:SF2">
    <property type="entry name" value="ABC TRANSPORTER ABCH.3"/>
    <property type="match status" value="1"/>
</dbReference>
<dbReference type="EMBL" id="JAQQXR010000004">
    <property type="protein sequence ID" value="MDC8758481.1"/>
    <property type="molecule type" value="Genomic_DNA"/>
</dbReference>
<feature type="domain" description="Rad50/SbcC-type AAA" evidence="3">
    <location>
        <begin position="8"/>
        <end position="223"/>
    </location>
</feature>
<dbReference type="Pfam" id="PF13558">
    <property type="entry name" value="SbcC_Walker_B"/>
    <property type="match status" value="1"/>
</dbReference>
<feature type="coiled-coil region" evidence="1">
    <location>
        <begin position="714"/>
        <end position="744"/>
    </location>
</feature>
<evidence type="ECO:0000313" key="4">
    <source>
        <dbReference type="EMBL" id="MDC8758481.1"/>
    </source>
</evidence>
<dbReference type="Pfam" id="PF13476">
    <property type="entry name" value="AAA_23"/>
    <property type="match status" value="1"/>
</dbReference>
<comment type="caution">
    <text evidence="4">The sequence shown here is derived from an EMBL/GenBank/DDBJ whole genome shotgun (WGS) entry which is preliminary data.</text>
</comment>
<keyword evidence="1" id="KW-0175">Coiled coil</keyword>
<sequence>MKILKIGGKNLASLAGEFSVDFGQEPLASSGLFAISGPTGAGKSTLLDALCLALYDATPRLLKVAGRNALPDVGKDTVSAQDTRTLLRRGSAEGYAEVDFVGNDGIAYRARWSVRRSRTKAEGALQPTAMSLHQLPALQPIGATKTEVKADIERRIGLSFEQFTRAVLLAQNEFATFLKTEDNERGELLETLTGSTVYSAISMRAYERARREQAALLRLTERLADQKPLGAEERIALDGASAASEAALALLDQHQAVLEQRARWHEEAEKLLHNEQLAQQALQASEAEVAGFAARRAALAQNDAVQAARPLADDIARLDAELAQTRAVLAASQRDAAQAALAQDGLTAALRHSAAALQEAELAQRNAAPQLDQAKALDARLDGLRPAHREAAQAGREAESAHEAARAAAQETQDRHEQLRAARAASAAWLEQHQQWAALAQGWQRWDLLFVQAGQAAAQADTVAQALAAAQRAAKAGTDDEAASAANLRAAALNAAELETQRQRAGAALAAIDGDALQAQRRHIEQRRAALAGAEKIWTELAGKQARDALLREQAGQLQLAKAAAETALAREQARAEALMAAFSQAERSLKGAEAACAASVKTLRATLEDDAPCPVCGALEHPYRGDDDALHAMLASLQAEVARCRRDAEENIAHQASQRTVKAGCIEQLGALKDERRALAETLGAIAPAWAAQADTLQLPADAEPAGWLGAQAQAAQAELQALERQEQTLRHALAARDQAQRACDQAAGEQARLTAAAAAAQSRLAQQRADVAAQDDKRLALALQLGALLDELDGAFNHADSVNEDWKDSWHAAPSGFHAARGAESRQWLAQQRGHEERGAALATLDAELKAAVALAAKAALDAGATQRAYAALDATARSMRAERAALWQGRAVGDVEAALSAAVEQAKVRLAAQQEAQRQAEQQRARLDEAQAQAQRRLADLDAAAAAAAAKLAAWLRHFLAQQPEAAAQDLEQLRALLAVPAEAIAAERGALRELDARAASAATVLAERRAQREQHQRQPQAVAQDAAGVAADLAALTLERKGAHDAATALRLAIAQDEARRHSAQGMLAEIGQQEEIERRWARMNELIGSADGKKFRNYAQQFTLDVLLGYANAHLNQLARRYQLERIDNPANPSLGLMVRDQDMGGELRSVHSLSGGESFLVSLALALGLASLSSNRVRVESLFIDEGFGSLDSETLRVAMDALDGLQSMGRKVGVISHVQEMTERIATKIMVQPLAGGRSAVSVQ</sequence>
<dbReference type="RefSeq" id="WP_273671159.1">
    <property type="nucleotide sequence ID" value="NZ_JAQQXR010000004.1"/>
</dbReference>
<proteinExistence type="predicted"/>
<feature type="coiled-coil region" evidence="1">
    <location>
        <begin position="906"/>
        <end position="947"/>
    </location>
</feature>
<protein>
    <submittedName>
        <fullName evidence="4">AAA family ATPase</fullName>
    </submittedName>
</protein>
<organism evidence="4 5">
    <name type="scientific">Janthinobacterium fluminis</name>
    <dbReference type="NCBI Taxonomy" id="2987524"/>
    <lineage>
        <taxon>Bacteria</taxon>
        <taxon>Pseudomonadati</taxon>
        <taxon>Pseudomonadota</taxon>
        <taxon>Betaproteobacteria</taxon>
        <taxon>Burkholderiales</taxon>
        <taxon>Oxalobacteraceae</taxon>
        <taxon>Janthinobacterium</taxon>
    </lineage>
</organism>
<keyword evidence="5" id="KW-1185">Reference proteome</keyword>
<evidence type="ECO:0000313" key="5">
    <source>
        <dbReference type="Proteomes" id="UP001221208"/>
    </source>
</evidence>
<reference evidence="4 5" key="1">
    <citation type="submission" date="2022-10" db="EMBL/GenBank/DDBJ databases">
        <title>Janthinobacterium sp. hw3 Genome sequencing.</title>
        <authorList>
            <person name="Park S."/>
        </authorList>
    </citation>
    <scope>NUCLEOTIDE SEQUENCE [LARGE SCALE GENOMIC DNA]</scope>
    <source>
        <strain evidence="5">hw3</strain>
    </source>
</reference>
<accession>A0ABT5K1A3</accession>